<evidence type="ECO:0000313" key="11">
    <source>
        <dbReference type="Proteomes" id="UP000094336"/>
    </source>
</evidence>
<feature type="site" description="Lowers pKa of active site Cys" evidence="8">
    <location>
        <position position="217"/>
    </location>
</feature>
<dbReference type="PANTHER" id="PTHR10993">
    <property type="entry name" value="OCTANOYLTRANSFERASE"/>
    <property type="match status" value="1"/>
</dbReference>
<keyword evidence="4 5" id="KW-0012">Acyltransferase</keyword>
<dbReference type="UniPathway" id="UPA00538">
    <property type="reaction ID" value="UER00592"/>
</dbReference>
<sequence length="306" mass="33886">MLTQVVTPNFYRYISTEACKVVKPVREASKTLRHIHFPTRRPYTEGLEIQEKFVRANLDFKLMEAKISRHQKSVAEQGYVLSDYESELLAKIASLKPCPTVLTFEFEPTYTGGKREKQNTTASDVAKYEAKGAQYVQVERGGQVTYHGPGQVVAYPILDLKSFSNLSLKCYVSKLEKAIQAVLLRGKNYASGSSTREFGIQTITTTDTGVWANEEEKIAALGINARRSITSFGAAINVATDLRYLNDADLVMCGLSDKTTTSMEALGVQSSVKDVAFCFAKELGNILGVERVEHLDGDELKVDGEE</sequence>
<dbReference type="Gene3D" id="3.30.930.10">
    <property type="entry name" value="Bira Bifunctional Protein, Domain 2"/>
    <property type="match status" value="1"/>
</dbReference>
<dbReference type="AlphaFoldDB" id="A0A1E3QT16"/>
<evidence type="ECO:0000256" key="2">
    <source>
        <dbReference type="ARBA" id="ARBA00007907"/>
    </source>
</evidence>
<dbReference type="PIRSF" id="PIRSF016262">
    <property type="entry name" value="LPLase"/>
    <property type="match status" value="1"/>
</dbReference>
<dbReference type="PANTHER" id="PTHR10993:SF7">
    <property type="entry name" value="LIPOYLTRANSFERASE 2, MITOCHONDRIAL-RELATED"/>
    <property type="match status" value="1"/>
</dbReference>
<evidence type="ECO:0000256" key="4">
    <source>
        <dbReference type="ARBA" id="ARBA00023315"/>
    </source>
</evidence>
<dbReference type="NCBIfam" id="TIGR00214">
    <property type="entry name" value="lipB"/>
    <property type="match status" value="1"/>
</dbReference>
<dbReference type="InterPro" id="IPR000544">
    <property type="entry name" value="Octanoyltransferase"/>
</dbReference>
<dbReference type="GeneID" id="30149567"/>
<comment type="catalytic activity">
    <reaction evidence="5">
        <text>octanoyl-[ACP] + L-lysyl-[protein] = N(6)-octanoyl-L-lysyl-[protein] + holo-[ACP] + H(+)</text>
        <dbReference type="Rhea" id="RHEA:17665"/>
        <dbReference type="Rhea" id="RHEA-COMP:9636"/>
        <dbReference type="Rhea" id="RHEA-COMP:9685"/>
        <dbReference type="Rhea" id="RHEA-COMP:9752"/>
        <dbReference type="Rhea" id="RHEA-COMP:9928"/>
        <dbReference type="ChEBI" id="CHEBI:15378"/>
        <dbReference type="ChEBI" id="CHEBI:29969"/>
        <dbReference type="ChEBI" id="CHEBI:64479"/>
        <dbReference type="ChEBI" id="CHEBI:78463"/>
        <dbReference type="ChEBI" id="CHEBI:78809"/>
        <dbReference type="EC" id="2.3.1.181"/>
    </reaction>
</comment>
<dbReference type="PROSITE" id="PS01313">
    <property type="entry name" value="LIPB"/>
    <property type="match status" value="1"/>
</dbReference>
<dbReference type="GO" id="GO:0033819">
    <property type="term" value="F:lipoyl(octanoyl) transferase activity"/>
    <property type="evidence" value="ECO:0007669"/>
    <property type="project" value="UniProtKB-EC"/>
</dbReference>
<comment type="pathway">
    <text evidence="1 5">Protein modification; protein lipoylation via endogenous pathway; protein N(6)-(lipoyl)lysine from octanoyl-[acyl-carrier-protein]: step 1/2.</text>
</comment>
<dbReference type="GO" id="GO:0009249">
    <property type="term" value="P:protein lipoylation"/>
    <property type="evidence" value="ECO:0007669"/>
    <property type="project" value="EnsemblFungi"/>
</dbReference>
<dbReference type="STRING" id="984486.A0A1E3QT16"/>
<feature type="binding site" evidence="7">
    <location>
        <begin position="140"/>
        <end position="147"/>
    </location>
    <ligand>
        <name>substrate</name>
    </ligand>
</feature>
<reference evidence="11" key="1">
    <citation type="submission" date="2016-05" db="EMBL/GenBank/DDBJ databases">
        <title>Comparative genomics of biotechnologically important yeasts.</title>
        <authorList>
            <consortium name="DOE Joint Genome Institute"/>
            <person name="Riley R."/>
            <person name="Haridas S."/>
            <person name="Wolfe K.H."/>
            <person name="Lopes M.R."/>
            <person name="Hittinger C.T."/>
            <person name="Goker M."/>
            <person name="Salamov A."/>
            <person name="Wisecaver J."/>
            <person name="Long T.M."/>
            <person name="Aerts A.L."/>
            <person name="Barry K."/>
            <person name="Choi C."/>
            <person name="Clum A."/>
            <person name="Coughlan A.Y."/>
            <person name="Deshpande S."/>
            <person name="Douglass A.P."/>
            <person name="Hanson S.J."/>
            <person name="Klenk H.-P."/>
            <person name="Labutti K."/>
            <person name="Lapidus A."/>
            <person name="Lindquist E."/>
            <person name="Lipzen A."/>
            <person name="Meier-Kolthoff J.P."/>
            <person name="Ohm R.A."/>
            <person name="Otillar R.P."/>
            <person name="Pangilinan J."/>
            <person name="Peng Y."/>
            <person name="Rokas A."/>
            <person name="Rosa C.A."/>
            <person name="Scheuner C."/>
            <person name="Sibirny A.A."/>
            <person name="Slot J.C."/>
            <person name="Stielow J.B."/>
            <person name="Sun H."/>
            <person name="Kurtzman C.P."/>
            <person name="Blackwell M."/>
            <person name="Grigoriev I.V."/>
            <person name="Jeffries T.W."/>
        </authorList>
    </citation>
    <scope>NUCLEOTIDE SEQUENCE [LARGE SCALE GENOMIC DNA]</scope>
    <source>
        <strain evidence="11">NRRL Y-12698</strain>
    </source>
</reference>
<dbReference type="Pfam" id="PF21948">
    <property type="entry name" value="LplA-B_cat"/>
    <property type="match status" value="1"/>
</dbReference>
<protein>
    <recommendedName>
        <fullName evidence="5">Octanoyltransferase</fullName>
        <ecNumber evidence="5">2.3.1.181</ecNumber>
    </recommendedName>
</protein>
<evidence type="ECO:0000256" key="5">
    <source>
        <dbReference type="PIRNR" id="PIRNR016262"/>
    </source>
</evidence>
<dbReference type="EC" id="2.3.1.181" evidence="5"/>
<dbReference type="GO" id="GO:0016874">
    <property type="term" value="F:ligase activity"/>
    <property type="evidence" value="ECO:0007669"/>
    <property type="project" value="EnsemblFungi"/>
</dbReference>
<evidence type="ECO:0000256" key="1">
    <source>
        <dbReference type="ARBA" id="ARBA00004821"/>
    </source>
</evidence>
<evidence type="ECO:0000256" key="7">
    <source>
        <dbReference type="PIRSR" id="PIRSR016262-2"/>
    </source>
</evidence>
<evidence type="ECO:0000256" key="8">
    <source>
        <dbReference type="PIRSR" id="PIRSR016262-3"/>
    </source>
</evidence>
<comment type="similarity">
    <text evidence="2 5">Belongs to the LipB family.</text>
</comment>
<dbReference type="OrthoDB" id="19908at2759"/>
<gene>
    <name evidence="10" type="ORF">BABINDRAFT_35424</name>
</gene>
<evidence type="ECO:0000256" key="3">
    <source>
        <dbReference type="ARBA" id="ARBA00022679"/>
    </source>
</evidence>
<evidence type="ECO:0000313" key="10">
    <source>
        <dbReference type="EMBL" id="ODQ80162.1"/>
    </source>
</evidence>
<dbReference type="InterPro" id="IPR045864">
    <property type="entry name" value="aa-tRNA-synth_II/BPL/LPL"/>
</dbReference>
<keyword evidence="11" id="KW-1185">Reference proteome</keyword>
<dbReference type="RefSeq" id="XP_018985490.1">
    <property type="nucleotide sequence ID" value="XM_019131714.1"/>
</dbReference>
<proteinExistence type="inferred from homology"/>
<dbReference type="PROSITE" id="PS51733">
    <property type="entry name" value="BPL_LPL_CATALYTIC"/>
    <property type="match status" value="1"/>
</dbReference>
<evidence type="ECO:0000256" key="6">
    <source>
        <dbReference type="PIRSR" id="PIRSR016262-1"/>
    </source>
</evidence>
<name>A0A1E3QT16_9ASCO</name>
<organism evidence="10 11">
    <name type="scientific">Babjeviella inositovora NRRL Y-12698</name>
    <dbReference type="NCBI Taxonomy" id="984486"/>
    <lineage>
        <taxon>Eukaryota</taxon>
        <taxon>Fungi</taxon>
        <taxon>Dikarya</taxon>
        <taxon>Ascomycota</taxon>
        <taxon>Saccharomycotina</taxon>
        <taxon>Pichiomycetes</taxon>
        <taxon>Serinales incertae sedis</taxon>
        <taxon>Babjeviella</taxon>
    </lineage>
</organism>
<dbReference type="InterPro" id="IPR020605">
    <property type="entry name" value="Octanoyltransferase_CS"/>
</dbReference>
<evidence type="ECO:0000259" key="9">
    <source>
        <dbReference type="PROSITE" id="PS51733"/>
    </source>
</evidence>
<dbReference type="Proteomes" id="UP000094336">
    <property type="component" value="Unassembled WGS sequence"/>
</dbReference>
<keyword evidence="3 5" id="KW-0808">Transferase</keyword>
<feature type="domain" description="BPL/LPL catalytic" evidence="9">
    <location>
        <begin position="95"/>
        <end position="291"/>
    </location>
</feature>
<feature type="binding site" evidence="7">
    <location>
        <begin position="233"/>
        <end position="235"/>
    </location>
    <ligand>
        <name>substrate</name>
    </ligand>
</feature>
<comment type="function">
    <text evidence="5">Catalyzes the transfer of endogenously produced octanoic acid from octanoyl-acyl-carrier-protein onto the lipoyl domains of lipoate-dependent enzymes. Lipoyl-ACP can also act as a substrate although octanoyl-ACP is likely to be the physiological substrate.</text>
</comment>
<dbReference type="InterPro" id="IPR004143">
    <property type="entry name" value="BPL_LPL_catalytic"/>
</dbReference>
<feature type="active site" description="Acyl-thioester intermediate" evidence="6">
    <location>
        <position position="253"/>
    </location>
</feature>
<accession>A0A1E3QT16</accession>
<dbReference type="EMBL" id="KV454430">
    <property type="protein sequence ID" value="ODQ80162.1"/>
    <property type="molecule type" value="Genomic_DNA"/>
</dbReference>
<feature type="binding site" evidence="7">
    <location>
        <begin position="220"/>
        <end position="222"/>
    </location>
    <ligand>
        <name>substrate</name>
    </ligand>
</feature>
<dbReference type="SUPFAM" id="SSF55681">
    <property type="entry name" value="Class II aaRS and biotin synthetases"/>
    <property type="match status" value="1"/>
</dbReference>